<accession>A0ABT1TZS5</accession>
<evidence type="ECO:0000313" key="2">
    <source>
        <dbReference type="Proteomes" id="UP001524586"/>
    </source>
</evidence>
<dbReference type="Proteomes" id="UP001524586">
    <property type="component" value="Unassembled WGS sequence"/>
</dbReference>
<organism evidence="1 2">
    <name type="scientific">Methylomonas rivi</name>
    <dbReference type="NCBI Taxonomy" id="2952226"/>
    <lineage>
        <taxon>Bacteria</taxon>
        <taxon>Pseudomonadati</taxon>
        <taxon>Pseudomonadota</taxon>
        <taxon>Gammaproteobacteria</taxon>
        <taxon>Methylococcales</taxon>
        <taxon>Methylococcaceae</taxon>
        <taxon>Methylomonas</taxon>
    </lineage>
</organism>
<dbReference type="RefSeq" id="WP_256613376.1">
    <property type="nucleotide sequence ID" value="NZ_JANIBK010000003.1"/>
</dbReference>
<reference evidence="1 2" key="1">
    <citation type="submission" date="2022-07" db="EMBL/GenBank/DDBJ databases">
        <title>Methylomonas rivi sp. nov., Methylomonas rosea sp. nov., Methylomonas aureus sp. nov. and Methylomonas subterranea sp. nov., four novel methanotrophs isolated from a freshwater creek and the deep terrestrial subsurface.</title>
        <authorList>
            <person name="Abin C."/>
            <person name="Sankaranarayanan K."/>
            <person name="Garner C."/>
            <person name="Sindelar R."/>
            <person name="Kotary K."/>
            <person name="Garner R."/>
            <person name="Barclay S."/>
            <person name="Lawson P."/>
            <person name="Krumholz L."/>
        </authorList>
    </citation>
    <scope>NUCLEOTIDE SEQUENCE [LARGE SCALE GENOMIC DNA]</scope>
    <source>
        <strain evidence="1 2">WSC-6</strain>
    </source>
</reference>
<dbReference type="Pfam" id="PF10741">
    <property type="entry name" value="T2SSM_b"/>
    <property type="match status" value="1"/>
</dbReference>
<name>A0ABT1TZS5_9GAMM</name>
<evidence type="ECO:0000313" key="1">
    <source>
        <dbReference type="EMBL" id="MCQ8127058.1"/>
    </source>
</evidence>
<dbReference type="InterPro" id="IPR034756">
    <property type="entry name" value="T2SSM_b"/>
</dbReference>
<keyword evidence="2" id="KW-1185">Reference proteome</keyword>
<sequence length="192" mass="20999">MNELRWQRWLAVGLFLLVVSAVVFAVLLPLIGTGLAYHEEKNDLLFRLQRQQTIAGRETQVAAALDDIKQQFSEQGYFSTSTTEALASAELQNIVKTAVADAGGQLTSTQGLPGKETDGFFRVAVKVRMTGSMEALVGVLQSIETAVPVLIVDQLDINPVRGARNRKTNKVEPSDQLNVSFQVVSFLRSPNP</sequence>
<protein>
    <submittedName>
        <fullName evidence="1">Type II secretion system protein GspM</fullName>
    </submittedName>
</protein>
<dbReference type="NCBIfam" id="NF040576">
    <property type="entry name" value="T2SS_GspM_XpsM"/>
    <property type="match status" value="1"/>
</dbReference>
<proteinExistence type="predicted"/>
<gene>
    <name evidence="1" type="primary">gspM</name>
    <name evidence="1" type="ORF">NP596_01210</name>
</gene>
<comment type="caution">
    <text evidence="1">The sequence shown here is derived from an EMBL/GenBank/DDBJ whole genome shotgun (WGS) entry which is preliminary data.</text>
</comment>
<dbReference type="EMBL" id="JANIBK010000003">
    <property type="protein sequence ID" value="MCQ8127058.1"/>
    <property type="molecule type" value="Genomic_DNA"/>
</dbReference>